<feature type="transmembrane region" description="Helical" evidence="8">
    <location>
        <begin position="201"/>
        <end position="219"/>
    </location>
</feature>
<evidence type="ECO:0000256" key="7">
    <source>
        <dbReference type="ARBA" id="ARBA00023136"/>
    </source>
</evidence>
<dbReference type="Pfam" id="PF00664">
    <property type="entry name" value="ABC_membrane"/>
    <property type="match status" value="1"/>
</dbReference>
<evidence type="ECO:0000256" key="6">
    <source>
        <dbReference type="ARBA" id="ARBA00022989"/>
    </source>
</evidence>
<feature type="transmembrane region" description="Helical" evidence="8">
    <location>
        <begin position="175"/>
        <end position="195"/>
    </location>
</feature>
<evidence type="ECO:0000256" key="3">
    <source>
        <dbReference type="ARBA" id="ARBA00022692"/>
    </source>
</evidence>
<dbReference type="Gene3D" id="3.40.50.300">
    <property type="entry name" value="P-loop containing nucleotide triphosphate hydrolases"/>
    <property type="match status" value="1"/>
</dbReference>
<dbReference type="Pfam" id="PF00005">
    <property type="entry name" value="ABC_tran"/>
    <property type="match status" value="1"/>
</dbReference>
<evidence type="ECO:0000256" key="2">
    <source>
        <dbReference type="ARBA" id="ARBA00005417"/>
    </source>
</evidence>
<dbReference type="PANTHER" id="PTHR24221">
    <property type="entry name" value="ATP-BINDING CASSETTE SUB-FAMILY B"/>
    <property type="match status" value="1"/>
</dbReference>
<accession>A0ABW5CI11</accession>
<keyword evidence="7 8" id="KW-0472">Membrane</keyword>
<evidence type="ECO:0000259" key="9">
    <source>
        <dbReference type="PROSITE" id="PS50893"/>
    </source>
</evidence>
<feature type="transmembrane region" description="Helical" evidence="8">
    <location>
        <begin position="313"/>
        <end position="331"/>
    </location>
</feature>
<keyword evidence="3 8" id="KW-0812">Transmembrane</keyword>
<dbReference type="RefSeq" id="WP_209739569.1">
    <property type="nucleotide sequence ID" value="NZ_CP072611.1"/>
</dbReference>
<name>A0ABW5CI11_9HYPH</name>
<feature type="transmembrane region" description="Helical" evidence="8">
    <location>
        <begin position="98"/>
        <end position="128"/>
    </location>
</feature>
<keyword evidence="6 8" id="KW-1133">Transmembrane helix</keyword>
<dbReference type="CDD" id="cd18564">
    <property type="entry name" value="ABC_6TM_exporter_like"/>
    <property type="match status" value="1"/>
</dbReference>
<dbReference type="InterPro" id="IPR027417">
    <property type="entry name" value="P-loop_NTPase"/>
</dbReference>
<dbReference type="PROSITE" id="PS50929">
    <property type="entry name" value="ABC_TM1F"/>
    <property type="match status" value="1"/>
</dbReference>
<feature type="domain" description="ABC transmembrane type-1" evidence="10">
    <location>
        <begin position="46"/>
        <end position="346"/>
    </location>
</feature>
<feature type="domain" description="ABC transporter" evidence="9">
    <location>
        <begin position="379"/>
        <end position="601"/>
    </location>
</feature>
<dbReference type="InterPro" id="IPR039421">
    <property type="entry name" value="Type_1_exporter"/>
</dbReference>
<dbReference type="PROSITE" id="PS50893">
    <property type="entry name" value="ABC_TRANSPORTER_2"/>
    <property type="match status" value="1"/>
</dbReference>
<dbReference type="Gene3D" id="1.20.1560.10">
    <property type="entry name" value="ABC transporter type 1, transmembrane domain"/>
    <property type="match status" value="1"/>
</dbReference>
<keyword evidence="12" id="KW-1185">Reference proteome</keyword>
<evidence type="ECO:0000259" key="10">
    <source>
        <dbReference type="PROSITE" id="PS50929"/>
    </source>
</evidence>
<keyword evidence="5 11" id="KW-0067">ATP-binding</keyword>
<feature type="transmembrane region" description="Helical" evidence="8">
    <location>
        <begin position="42"/>
        <end position="60"/>
    </location>
</feature>
<keyword evidence="4" id="KW-0547">Nucleotide-binding</keyword>
<comment type="similarity">
    <text evidence="2">Belongs to the ABC transporter superfamily.</text>
</comment>
<comment type="caution">
    <text evidence="11">The sequence shown here is derived from an EMBL/GenBank/DDBJ whole genome shotgun (WGS) entry which is preliminary data.</text>
</comment>
<organism evidence="11 12">
    <name type="scientific">Aureimonas populi</name>
    <dbReference type="NCBI Taxonomy" id="1701758"/>
    <lineage>
        <taxon>Bacteria</taxon>
        <taxon>Pseudomonadati</taxon>
        <taxon>Pseudomonadota</taxon>
        <taxon>Alphaproteobacteria</taxon>
        <taxon>Hyphomicrobiales</taxon>
        <taxon>Aurantimonadaceae</taxon>
        <taxon>Aureimonas</taxon>
    </lineage>
</organism>
<dbReference type="Proteomes" id="UP001597371">
    <property type="component" value="Unassembled WGS sequence"/>
</dbReference>
<evidence type="ECO:0000256" key="1">
    <source>
        <dbReference type="ARBA" id="ARBA00004651"/>
    </source>
</evidence>
<dbReference type="InterPro" id="IPR011527">
    <property type="entry name" value="ABC1_TM_dom"/>
</dbReference>
<dbReference type="PROSITE" id="PS00211">
    <property type="entry name" value="ABC_TRANSPORTER_1"/>
    <property type="match status" value="1"/>
</dbReference>
<comment type="subcellular location">
    <subcellularLocation>
        <location evidence="1">Cell membrane</location>
        <topology evidence="1">Multi-pass membrane protein</topology>
    </subcellularLocation>
</comment>
<reference evidence="12" key="1">
    <citation type="journal article" date="2019" name="Int. J. Syst. Evol. Microbiol.">
        <title>The Global Catalogue of Microorganisms (GCM) 10K type strain sequencing project: providing services to taxonomists for standard genome sequencing and annotation.</title>
        <authorList>
            <consortium name="The Broad Institute Genomics Platform"/>
            <consortium name="The Broad Institute Genome Sequencing Center for Infectious Disease"/>
            <person name="Wu L."/>
            <person name="Ma J."/>
        </authorList>
    </citation>
    <scope>NUCLEOTIDE SEQUENCE [LARGE SCALE GENOMIC DNA]</scope>
    <source>
        <strain evidence="12">ZS-35-S2</strain>
    </source>
</reference>
<gene>
    <name evidence="11" type="ORF">ACFSKQ_05475</name>
</gene>
<proteinExistence type="inferred from homology"/>
<evidence type="ECO:0000256" key="5">
    <source>
        <dbReference type="ARBA" id="ARBA00022840"/>
    </source>
</evidence>
<dbReference type="SMART" id="SM00382">
    <property type="entry name" value="AAA"/>
    <property type="match status" value="1"/>
</dbReference>
<dbReference type="InterPro" id="IPR036640">
    <property type="entry name" value="ABC1_TM_sf"/>
</dbReference>
<dbReference type="PANTHER" id="PTHR24221:SF468">
    <property type="entry name" value="ABC TRANSPORTER"/>
    <property type="match status" value="1"/>
</dbReference>
<sequence length="601" mass="64311">MSAPDSRAPIKRRSRPKGFRKALPGLTRVASRLRPYLKPHRTLLGGGLAALLLSTLFRILEPWPLKLVVDNVLGSEPLPAWASTRLSFLDPAAGGATALMAVALVALVFVVVLRAVSAYAATLAFAIVGNRVVTRLRSDLFAHLQALPLAFHVRARVGDLTMRLMSDIAMARETAVTAFLPLMGNALILAALGIVMLVMNWRLALIALAPLPLVWLMTVRRGRRIQETSRKLRKREGQMAAAAGEALAGIRSVQVLGLETRVGSLFETANKAGLKQDVAGKRLSAGLERRVEIVAGVATAAVIFFGARMVLEGALTLGGLLVFLTYLRTMLRPVRDLAKFSARLAKASAAGERILDVLDVSLPGEPEGAQEMARPRGELSFEKVRFAYEPGRPVLEGLDLSIRPGEIVAVMGPSGSGKSTIADLALRLADPDEGTIRIDGQPITQLRRRALRGHMAVVLQDTVIFAGTIRDNVAVAQPEASEEAVLAALEAAGLRETVESWPEGIDTPVGEGGADLSGGQRQRIAIARAALSNAPILILDEPTTGLDRRTREGVVETLLAMAKGRSTLLITHEADLAARATRVLVLEEGKLVEERPPMAAE</sequence>
<protein>
    <submittedName>
        <fullName evidence="11">ABC transporter ATP-binding protein</fullName>
    </submittedName>
</protein>
<dbReference type="InterPro" id="IPR003593">
    <property type="entry name" value="AAA+_ATPase"/>
</dbReference>
<dbReference type="SUPFAM" id="SSF90123">
    <property type="entry name" value="ABC transporter transmembrane region"/>
    <property type="match status" value="1"/>
</dbReference>
<dbReference type="SUPFAM" id="SSF52540">
    <property type="entry name" value="P-loop containing nucleoside triphosphate hydrolases"/>
    <property type="match status" value="1"/>
</dbReference>
<dbReference type="InterPro" id="IPR003439">
    <property type="entry name" value="ABC_transporter-like_ATP-bd"/>
</dbReference>
<dbReference type="InterPro" id="IPR017871">
    <property type="entry name" value="ABC_transporter-like_CS"/>
</dbReference>
<evidence type="ECO:0000256" key="4">
    <source>
        <dbReference type="ARBA" id="ARBA00022741"/>
    </source>
</evidence>
<dbReference type="GO" id="GO:0005524">
    <property type="term" value="F:ATP binding"/>
    <property type="evidence" value="ECO:0007669"/>
    <property type="project" value="UniProtKB-KW"/>
</dbReference>
<evidence type="ECO:0000313" key="11">
    <source>
        <dbReference type="EMBL" id="MFD2236915.1"/>
    </source>
</evidence>
<evidence type="ECO:0000313" key="12">
    <source>
        <dbReference type="Proteomes" id="UP001597371"/>
    </source>
</evidence>
<evidence type="ECO:0000256" key="8">
    <source>
        <dbReference type="SAM" id="Phobius"/>
    </source>
</evidence>
<dbReference type="EMBL" id="JBHUIJ010000005">
    <property type="protein sequence ID" value="MFD2236915.1"/>
    <property type="molecule type" value="Genomic_DNA"/>
</dbReference>